<dbReference type="PROSITE" id="PS50977">
    <property type="entry name" value="HTH_TETR_2"/>
    <property type="match status" value="1"/>
</dbReference>
<dbReference type="InterPro" id="IPR009057">
    <property type="entry name" value="Homeodomain-like_sf"/>
</dbReference>
<dbReference type="Pfam" id="PF00440">
    <property type="entry name" value="TetR_N"/>
    <property type="match status" value="1"/>
</dbReference>
<sequence>MTARGQASSSALPTVATRPGRRAPARRRGDAAATRSNLLESARVLADSRSLPEFTVDDIATGAGVSRAAFYMHFENKQAICQEVARTSQTAFVQAVQSFERGPDLRSTILAGIQAYIDGFRTDRPGMRMTFELAYAEPVVRELVHSTRTAVYGLWEVEFTRAVASGECASFDIPLVTRLLVGMLETFCVRTTRTAEYSGTSAADGDGATVISELWFRALLLEQ</sequence>
<dbReference type="Proteomes" id="UP001519295">
    <property type="component" value="Unassembled WGS sequence"/>
</dbReference>
<dbReference type="Gene3D" id="1.10.10.60">
    <property type="entry name" value="Homeodomain-like"/>
    <property type="match status" value="1"/>
</dbReference>
<dbReference type="Gene3D" id="1.10.357.10">
    <property type="entry name" value="Tetracycline Repressor, domain 2"/>
    <property type="match status" value="1"/>
</dbReference>
<accession>A0ABS4VSK0</accession>
<evidence type="ECO:0000256" key="3">
    <source>
        <dbReference type="ARBA" id="ARBA00023163"/>
    </source>
</evidence>
<keyword evidence="8" id="KW-1185">Reference proteome</keyword>
<feature type="domain" description="HTH tetR-type" evidence="6">
    <location>
        <begin position="32"/>
        <end position="92"/>
    </location>
</feature>
<dbReference type="InterPro" id="IPR023772">
    <property type="entry name" value="DNA-bd_HTH_TetR-type_CS"/>
</dbReference>
<keyword evidence="3" id="KW-0804">Transcription</keyword>
<protein>
    <submittedName>
        <fullName evidence="7">AcrR family transcriptional regulator</fullName>
    </submittedName>
</protein>
<dbReference type="InterPro" id="IPR036271">
    <property type="entry name" value="Tet_transcr_reg_TetR-rel_C_sf"/>
</dbReference>
<dbReference type="PROSITE" id="PS01081">
    <property type="entry name" value="HTH_TETR_1"/>
    <property type="match status" value="1"/>
</dbReference>
<proteinExistence type="predicted"/>
<dbReference type="SUPFAM" id="SSF48498">
    <property type="entry name" value="Tetracyclin repressor-like, C-terminal domain"/>
    <property type="match status" value="1"/>
</dbReference>
<dbReference type="InterPro" id="IPR001647">
    <property type="entry name" value="HTH_TetR"/>
</dbReference>
<feature type="compositionally biased region" description="Polar residues" evidence="5">
    <location>
        <begin position="1"/>
        <end position="12"/>
    </location>
</feature>
<keyword evidence="2 4" id="KW-0238">DNA-binding</keyword>
<dbReference type="RefSeq" id="WP_210026994.1">
    <property type="nucleotide sequence ID" value="NZ_JAGINU010000001.1"/>
</dbReference>
<evidence type="ECO:0000256" key="1">
    <source>
        <dbReference type="ARBA" id="ARBA00023015"/>
    </source>
</evidence>
<organism evidence="7 8">
    <name type="scientific">Pseudonocardia parietis</name>
    <dbReference type="NCBI Taxonomy" id="570936"/>
    <lineage>
        <taxon>Bacteria</taxon>
        <taxon>Bacillati</taxon>
        <taxon>Actinomycetota</taxon>
        <taxon>Actinomycetes</taxon>
        <taxon>Pseudonocardiales</taxon>
        <taxon>Pseudonocardiaceae</taxon>
        <taxon>Pseudonocardia</taxon>
    </lineage>
</organism>
<dbReference type="InterPro" id="IPR050109">
    <property type="entry name" value="HTH-type_TetR-like_transc_reg"/>
</dbReference>
<comment type="caution">
    <text evidence="7">The sequence shown here is derived from an EMBL/GenBank/DDBJ whole genome shotgun (WGS) entry which is preliminary data.</text>
</comment>
<dbReference type="SUPFAM" id="SSF46689">
    <property type="entry name" value="Homeodomain-like"/>
    <property type="match status" value="1"/>
</dbReference>
<name>A0ABS4VSK0_9PSEU</name>
<evidence type="ECO:0000313" key="7">
    <source>
        <dbReference type="EMBL" id="MBP2366901.1"/>
    </source>
</evidence>
<dbReference type="PANTHER" id="PTHR30055">
    <property type="entry name" value="HTH-TYPE TRANSCRIPTIONAL REGULATOR RUTR"/>
    <property type="match status" value="1"/>
</dbReference>
<evidence type="ECO:0000313" key="8">
    <source>
        <dbReference type="Proteomes" id="UP001519295"/>
    </source>
</evidence>
<evidence type="ECO:0000259" key="6">
    <source>
        <dbReference type="PROSITE" id="PS50977"/>
    </source>
</evidence>
<evidence type="ECO:0000256" key="2">
    <source>
        <dbReference type="ARBA" id="ARBA00023125"/>
    </source>
</evidence>
<evidence type="ECO:0000256" key="4">
    <source>
        <dbReference type="PROSITE-ProRule" id="PRU00335"/>
    </source>
</evidence>
<dbReference type="EMBL" id="JAGINU010000001">
    <property type="protein sequence ID" value="MBP2366901.1"/>
    <property type="molecule type" value="Genomic_DNA"/>
</dbReference>
<feature type="region of interest" description="Disordered" evidence="5">
    <location>
        <begin position="1"/>
        <end position="34"/>
    </location>
</feature>
<feature type="DNA-binding region" description="H-T-H motif" evidence="4">
    <location>
        <begin position="55"/>
        <end position="74"/>
    </location>
</feature>
<dbReference type="PANTHER" id="PTHR30055:SF234">
    <property type="entry name" value="HTH-TYPE TRANSCRIPTIONAL REGULATOR BETI"/>
    <property type="match status" value="1"/>
</dbReference>
<evidence type="ECO:0000256" key="5">
    <source>
        <dbReference type="SAM" id="MobiDB-lite"/>
    </source>
</evidence>
<dbReference type="PRINTS" id="PR00455">
    <property type="entry name" value="HTHTETR"/>
</dbReference>
<gene>
    <name evidence="7" type="ORF">JOF36_002597</name>
</gene>
<keyword evidence="1" id="KW-0805">Transcription regulation</keyword>
<reference evidence="7 8" key="1">
    <citation type="submission" date="2021-03" db="EMBL/GenBank/DDBJ databases">
        <title>Sequencing the genomes of 1000 actinobacteria strains.</title>
        <authorList>
            <person name="Klenk H.-P."/>
        </authorList>
    </citation>
    <scope>NUCLEOTIDE SEQUENCE [LARGE SCALE GENOMIC DNA]</scope>
    <source>
        <strain evidence="7 8">DSM 45256</strain>
    </source>
</reference>